<evidence type="ECO:0000256" key="4">
    <source>
        <dbReference type="ARBA" id="ARBA00022692"/>
    </source>
</evidence>
<evidence type="ECO:0000313" key="11">
    <source>
        <dbReference type="Proteomes" id="UP000320209"/>
    </source>
</evidence>
<evidence type="ECO:0000256" key="5">
    <source>
        <dbReference type="ARBA" id="ARBA00022989"/>
    </source>
</evidence>
<feature type="transmembrane region" description="Helical" evidence="7">
    <location>
        <begin position="48"/>
        <end position="69"/>
    </location>
</feature>
<protein>
    <submittedName>
        <fullName evidence="10">NitT/TauT family transport system permease protein</fullName>
    </submittedName>
</protein>
<evidence type="ECO:0000256" key="8">
    <source>
        <dbReference type="SAM" id="MobiDB-lite"/>
    </source>
</evidence>
<dbReference type="InterPro" id="IPR035906">
    <property type="entry name" value="MetI-like_sf"/>
</dbReference>
<keyword evidence="4 7" id="KW-0812">Transmembrane</keyword>
<evidence type="ECO:0000259" key="9">
    <source>
        <dbReference type="PROSITE" id="PS50928"/>
    </source>
</evidence>
<gene>
    <name evidence="10" type="ORF">FB381_3333</name>
</gene>
<accession>A0A543A9Z9</accession>
<dbReference type="CDD" id="cd06261">
    <property type="entry name" value="TM_PBP2"/>
    <property type="match status" value="1"/>
</dbReference>
<keyword evidence="3" id="KW-1003">Cell membrane</keyword>
<evidence type="ECO:0000256" key="2">
    <source>
        <dbReference type="ARBA" id="ARBA00022448"/>
    </source>
</evidence>
<dbReference type="GO" id="GO:0005886">
    <property type="term" value="C:plasma membrane"/>
    <property type="evidence" value="ECO:0007669"/>
    <property type="project" value="UniProtKB-SubCell"/>
</dbReference>
<dbReference type="PROSITE" id="PS50928">
    <property type="entry name" value="ABC_TM1"/>
    <property type="match status" value="1"/>
</dbReference>
<proteinExistence type="inferred from homology"/>
<dbReference type="SUPFAM" id="SSF161098">
    <property type="entry name" value="MetI-like"/>
    <property type="match status" value="1"/>
</dbReference>
<dbReference type="InterPro" id="IPR000515">
    <property type="entry name" value="MetI-like"/>
</dbReference>
<feature type="transmembrane region" description="Helical" evidence="7">
    <location>
        <begin position="165"/>
        <end position="184"/>
    </location>
</feature>
<dbReference type="AlphaFoldDB" id="A0A543A9Z9"/>
<comment type="subcellular location">
    <subcellularLocation>
        <location evidence="1 7">Cell membrane</location>
        <topology evidence="1 7">Multi-pass membrane protein</topology>
    </subcellularLocation>
</comment>
<dbReference type="RefSeq" id="WP_141781301.1">
    <property type="nucleotide sequence ID" value="NZ_VFOV01000001.1"/>
</dbReference>
<evidence type="ECO:0000256" key="1">
    <source>
        <dbReference type="ARBA" id="ARBA00004651"/>
    </source>
</evidence>
<keyword evidence="5 7" id="KW-1133">Transmembrane helix</keyword>
<evidence type="ECO:0000256" key="7">
    <source>
        <dbReference type="RuleBase" id="RU363032"/>
    </source>
</evidence>
<dbReference type="Gene3D" id="1.10.3720.10">
    <property type="entry name" value="MetI-like"/>
    <property type="match status" value="1"/>
</dbReference>
<feature type="domain" description="ABC transmembrane type-1" evidence="9">
    <location>
        <begin position="99"/>
        <end position="277"/>
    </location>
</feature>
<evidence type="ECO:0000313" key="10">
    <source>
        <dbReference type="EMBL" id="TQL69428.1"/>
    </source>
</evidence>
<dbReference type="Pfam" id="PF00528">
    <property type="entry name" value="BPD_transp_1"/>
    <property type="match status" value="1"/>
</dbReference>
<keyword evidence="6 7" id="KW-0472">Membrane</keyword>
<keyword evidence="11" id="KW-1185">Reference proteome</keyword>
<reference evidence="10 11" key="1">
    <citation type="submission" date="2019-06" db="EMBL/GenBank/DDBJ databases">
        <title>Sequencing the genomes of 1000 actinobacteria strains.</title>
        <authorList>
            <person name="Klenk H.-P."/>
        </authorList>
    </citation>
    <scope>NUCLEOTIDE SEQUENCE [LARGE SCALE GENOMIC DNA]</scope>
    <source>
        <strain evidence="10 11">DSM 25218</strain>
    </source>
</reference>
<dbReference type="GO" id="GO:0055085">
    <property type="term" value="P:transmembrane transport"/>
    <property type="evidence" value="ECO:0007669"/>
    <property type="project" value="InterPro"/>
</dbReference>
<feature type="transmembrane region" description="Helical" evidence="7">
    <location>
        <begin position="137"/>
        <end position="159"/>
    </location>
</feature>
<evidence type="ECO:0000256" key="3">
    <source>
        <dbReference type="ARBA" id="ARBA00022475"/>
    </source>
</evidence>
<dbReference type="PANTHER" id="PTHR30151:SF20">
    <property type="entry name" value="ABC TRANSPORTER PERMEASE PROTEIN HI_0355-RELATED"/>
    <property type="match status" value="1"/>
</dbReference>
<comment type="caution">
    <text evidence="10">The sequence shown here is derived from an EMBL/GenBank/DDBJ whole genome shotgun (WGS) entry which is preliminary data.</text>
</comment>
<comment type="similarity">
    <text evidence="7">Belongs to the binding-protein-dependent transport system permease family.</text>
</comment>
<dbReference type="EMBL" id="VFOV01000001">
    <property type="protein sequence ID" value="TQL69428.1"/>
    <property type="molecule type" value="Genomic_DNA"/>
</dbReference>
<feature type="transmembrane region" description="Helical" evidence="7">
    <location>
        <begin position="214"/>
        <end position="239"/>
    </location>
</feature>
<dbReference type="Proteomes" id="UP000320209">
    <property type="component" value="Unassembled WGS sequence"/>
</dbReference>
<organism evidence="10 11">
    <name type="scientific">Nocardioides albertanoniae</name>
    <dbReference type="NCBI Taxonomy" id="1175486"/>
    <lineage>
        <taxon>Bacteria</taxon>
        <taxon>Bacillati</taxon>
        <taxon>Actinomycetota</taxon>
        <taxon>Actinomycetes</taxon>
        <taxon>Propionibacteriales</taxon>
        <taxon>Nocardioidaceae</taxon>
        <taxon>Nocardioides</taxon>
    </lineage>
</organism>
<dbReference type="PANTHER" id="PTHR30151">
    <property type="entry name" value="ALKANE SULFONATE ABC TRANSPORTER-RELATED, MEMBRANE SUBUNIT"/>
    <property type="match status" value="1"/>
</dbReference>
<evidence type="ECO:0000256" key="6">
    <source>
        <dbReference type="ARBA" id="ARBA00023136"/>
    </source>
</evidence>
<dbReference type="OrthoDB" id="7274389at2"/>
<keyword evidence="2 7" id="KW-0813">Transport</keyword>
<sequence>MPIQANPDPHHSVISSSKPADRDGGGSTSAPKQPAGPSRLRRPRLPGFVYSGLLFLGLLVVWEITVKLLDVSEILVPPPTAVAQALVDGLRDGSMLPQAVVTLKEIAFGFALAVVTALLSAVLITQFRMVERMLFPLLVLTQTIPKVALAPLLIVWFGIGLSSKVLTVALIAFFPLLINAILGFRSAANEQVEMLRSFGATRLQVMRHLQVPSALPHIFAGLEVAAIMAVTGAVVAEFVGSSEGLGYLLQASNFNLDVATTFAVIVLLSAIGIALHAVVVRIGKWLVFWTDTPTNATKEV</sequence>
<name>A0A543A9Z9_9ACTN</name>
<feature type="transmembrane region" description="Helical" evidence="7">
    <location>
        <begin position="259"/>
        <end position="280"/>
    </location>
</feature>
<feature type="region of interest" description="Disordered" evidence="8">
    <location>
        <begin position="1"/>
        <end position="40"/>
    </location>
</feature>
<feature type="transmembrane region" description="Helical" evidence="7">
    <location>
        <begin position="106"/>
        <end position="125"/>
    </location>
</feature>